<accession>A0A1H0YBG0</accession>
<gene>
    <name evidence="9" type="ORF">SAMN04489718_0348</name>
</gene>
<sequence length="344" mass="37227">MTDTRDRDELGKAPARAPRVLGFVALKLGGGALSLLLVVVLGFFLFRVLPGDPARTMTRSAPVSAEQLAALRHRFGLDQPLYVQFRDFLGNLVRGDLGTSYTYNRPVAELIGERIGPTVLLVGTATVLAVLIGLWMGTRAAWRHGGPADRWFTSVGLTLWSVPTFWLGLLLLMALGVGVGPLPGLFPVSGMSSPDVPPGALPRVLDVAHHLVLPCVTLVAVIHAQFMMVMRSSLLEEMGEEYLTTARAKGLREDLVRRRHAIPNALLPTVTLIFLHLGLVVSGAITVETVFSWPGLGLLTYEALRVPDLPLLQGTFIVLAGSVIVMNVLAELLYRVLDPRVRAS</sequence>
<evidence type="ECO:0000313" key="9">
    <source>
        <dbReference type="EMBL" id="SDQ12467.1"/>
    </source>
</evidence>
<evidence type="ECO:0000256" key="6">
    <source>
        <dbReference type="ARBA" id="ARBA00023136"/>
    </source>
</evidence>
<dbReference type="PANTHER" id="PTHR43376:SF1">
    <property type="entry name" value="OLIGOPEPTIDE TRANSPORT SYSTEM PERMEASE PROTEIN"/>
    <property type="match status" value="1"/>
</dbReference>
<dbReference type="PROSITE" id="PS50928">
    <property type="entry name" value="ABC_TM1"/>
    <property type="match status" value="1"/>
</dbReference>
<comment type="similarity">
    <text evidence="7">Belongs to the binding-protein-dependent transport system permease family.</text>
</comment>
<feature type="domain" description="ABC transmembrane type-1" evidence="8">
    <location>
        <begin position="115"/>
        <end position="330"/>
    </location>
</feature>
<dbReference type="Pfam" id="PF19300">
    <property type="entry name" value="BPD_transp_1_N"/>
    <property type="match status" value="1"/>
</dbReference>
<dbReference type="CDD" id="cd06261">
    <property type="entry name" value="TM_PBP2"/>
    <property type="match status" value="1"/>
</dbReference>
<evidence type="ECO:0000256" key="5">
    <source>
        <dbReference type="ARBA" id="ARBA00022989"/>
    </source>
</evidence>
<feature type="transmembrane region" description="Helical" evidence="7">
    <location>
        <begin position="311"/>
        <end position="334"/>
    </location>
</feature>
<feature type="transmembrane region" description="Helical" evidence="7">
    <location>
        <begin position="157"/>
        <end position="179"/>
    </location>
</feature>
<dbReference type="InterPro" id="IPR000515">
    <property type="entry name" value="MetI-like"/>
</dbReference>
<organism evidence="9 10">
    <name type="scientific">Actinopolyspora saharensis</name>
    <dbReference type="NCBI Taxonomy" id="995062"/>
    <lineage>
        <taxon>Bacteria</taxon>
        <taxon>Bacillati</taxon>
        <taxon>Actinomycetota</taxon>
        <taxon>Actinomycetes</taxon>
        <taxon>Actinopolysporales</taxon>
        <taxon>Actinopolysporaceae</taxon>
        <taxon>Actinopolyspora</taxon>
    </lineage>
</organism>
<dbReference type="RefSeq" id="WP_092520589.1">
    <property type="nucleotide sequence ID" value="NZ_FNKO01000001.1"/>
</dbReference>
<evidence type="ECO:0000256" key="3">
    <source>
        <dbReference type="ARBA" id="ARBA00022475"/>
    </source>
</evidence>
<feature type="transmembrane region" description="Helical" evidence="7">
    <location>
        <begin position="265"/>
        <end position="291"/>
    </location>
</feature>
<dbReference type="GO" id="GO:0055085">
    <property type="term" value="P:transmembrane transport"/>
    <property type="evidence" value="ECO:0007669"/>
    <property type="project" value="InterPro"/>
</dbReference>
<dbReference type="STRING" id="995062.SAMN04489718_0348"/>
<dbReference type="Pfam" id="PF00528">
    <property type="entry name" value="BPD_transp_1"/>
    <property type="match status" value="1"/>
</dbReference>
<feature type="transmembrane region" description="Helical" evidence="7">
    <location>
        <begin position="207"/>
        <end position="229"/>
    </location>
</feature>
<evidence type="ECO:0000256" key="7">
    <source>
        <dbReference type="RuleBase" id="RU363032"/>
    </source>
</evidence>
<keyword evidence="2 7" id="KW-0813">Transport</keyword>
<evidence type="ECO:0000256" key="4">
    <source>
        <dbReference type="ARBA" id="ARBA00022692"/>
    </source>
</evidence>
<dbReference type="PANTHER" id="PTHR43376">
    <property type="entry name" value="OLIGOPEPTIDE TRANSPORT SYSTEM PERMEASE PROTEIN"/>
    <property type="match status" value="1"/>
</dbReference>
<dbReference type="Proteomes" id="UP000199301">
    <property type="component" value="Unassembled WGS sequence"/>
</dbReference>
<evidence type="ECO:0000256" key="2">
    <source>
        <dbReference type="ARBA" id="ARBA00022448"/>
    </source>
</evidence>
<feature type="transmembrane region" description="Helical" evidence="7">
    <location>
        <begin position="115"/>
        <end position="136"/>
    </location>
</feature>
<keyword evidence="4 7" id="KW-0812">Transmembrane</keyword>
<evidence type="ECO:0000313" key="10">
    <source>
        <dbReference type="Proteomes" id="UP000199301"/>
    </source>
</evidence>
<evidence type="ECO:0000256" key="1">
    <source>
        <dbReference type="ARBA" id="ARBA00004651"/>
    </source>
</evidence>
<dbReference type="Gene3D" id="1.10.3720.10">
    <property type="entry name" value="MetI-like"/>
    <property type="match status" value="1"/>
</dbReference>
<reference evidence="10" key="1">
    <citation type="submission" date="2016-10" db="EMBL/GenBank/DDBJ databases">
        <authorList>
            <person name="Varghese N."/>
            <person name="Submissions S."/>
        </authorList>
    </citation>
    <scope>NUCLEOTIDE SEQUENCE [LARGE SCALE GENOMIC DNA]</scope>
    <source>
        <strain evidence="10">DSM 45459</strain>
    </source>
</reference>
<keyword evidence="3" id="KW-1003">Cell membrane</keyword>
<dbReference type="InterPro" id="IPR035906">
    <property type="entry name" value="MetI-like_sf"/>
</dbReference>
<keyword evidence="6 7" id="KW-0472">Membrane</keyword>
<dbReference type="EMBL" id="FNKO01000001">
    <property type="protein sequence ID" value="SDQ12467.1"/>
    <property type="molecule type" value="Genomic_DNA"/>
</dbReference>
<dbReference type="OrthoDB" id="9778910at2"/>
<proteinExistence type="inferred from homology"/>
<comment type="subcellular location">
    <subcellularLocation>
        <location evidence="1 7">Cell membrane</location>
        <topology evidence="1 7">Multi-pass membrane protein</topology>
    </subcellularLocation>
</comment>
<protein>
    <submittedName>
        <fullName evidence="9">Peptide/nickel transport system permease protein</fullName>
    </submittedName>
</protein>
<dbReference type="GO" id="GO:0005886">
    <property type="term" value="C:plasma membrane"/>
    <property type="evidence" value="ECO:0007669"/>
    <property type="project" value="UniProtKB-SubCell"/>
</dbReference>
<dbReference type="InterPro" id="IPR045621">
    <property type="entry name" value="BPD_transp_1_N"/>
</dbReference>
<evidence type="ECO:0000259" key="8">
    <source>
        <dbReference type="PROSITE" id="PS50928"/>
    </source>
</evidence>
<keyword evidence="5 7" id="KW-1133">Transmembrane helix</keyword>
<keyword evidence="10" id="KW-1185">Reference proteome</keyword>
<feature type="transmembrane region" description="Helical" evidence="7">
    <location>
        <begin position="20"/>
        <end position="46"/>
    </location>
</feature>
<dbReference type="SUPFAM" id="SSF161098">
    <property type="entry name" value="MetI-like"/>
    <property type="match status" value="1"/>
</dbReference>
<dbReference type="AlphaFoldDB" id="A0A1H0YBG0"/>
<name>A0A1H0YBG0_9ACTN</name>